<comment type="caution">
    <text evidence="1">The sequence shown here is derived from an EMBL/GenBank/DDBJ whole genome shotgun (WGS) entry which is preliminary data.</text>
</comment>
<reference evidence="2" key="1">
    <citation type="journal article" date="2019" name="Int. J. Syst. Evol. Microbiol.">
        <title>The Global Catalogue of Microorganisms (GCM) 10K type strain sequencing project: providing services to taxonomists for standard genome sequencing and annotation.</title>
        <authorList>
            <consortium name="The Broad Institute Genomics Platform"/>
            <consortium name="The Broad Institute Genome Sequencing Center for Infectious Disease"/>
            <person name="Wu L."/>
            <person name="Ma J."/>
        </authorList>
    </citation>
    <scope>NUCLEOTIDE SEQUENCE [LARGE SCALE GENOMIC DNA]</scope>
    <source>
        <strain evidence="2">CCUG 39402</strain>
    </source>
</reference>
<organism evidence="1 2">
    <name type="scientific">Polaromonas aquatica</name>
    <dbReference type="NCBI Taxonomy" id="332657"/>
    <lineage>
        <taxon>Bacteria</taxon>
        <taxon>Pseudomonadati</taxon>
        <taxon>Pseudomonadota</taxon>
        <taxon>Betaproteobacteria</taxon>
        <taxon>Burkholderiales</taxon>
        <taxon>Comamonadaceae</taxon>
        <taxon>Polaromonas</taxon>
    </lineage>
</organism>
<protein>
    <submittedName>
        <fullName evidence="1">Uncharacterized protein</fullName>
    </submittedName>
</protein>
<evidence type="ECO:0000313" key="1">
    <source>
        <dbReference type="EMBL" id="MFC6281148.1"/>
    </source>
</evidence>
<sequence>MKSMTQSSDLLTIRSEARSFAAQHVKALACELIEWQDKSVQPQLTPRAKAYLDELAADIAANGGFEGVSVIDAVTAVHQRRQAFALEMASGGTKRAQMARKALVTSVWIDANVTAAQKRLAVLAKDSTRAFFLACDSIESNS</sequence>
<proteinExistence type="predicted"/>
<accession>A0ABW1TV06</accession>
<evidence type="ECO:0000313" key="2">
    <source>
        <dbReference type="Proteomes" id="UP001596270"/>
    </source>
</evidence>
<gene>
    <name evidence="1" type="ORF">ACFQND_07905</name>
</gene>
<name>A0ABW1TV06_9BURK</name>
<keyword evidence="2" id="KW-1185">Reference proteome</keyword>
<dbReference type="EMBL" id="JBHSRS010000017">
    <property type="protein sequence ID" value="MFC6281148.1"/>
    <property type="molecule type" value="Genomic_DNA"/>
</dbReference>
<dbReference type="Proteomes" id="UP001596270">
    <property type="component" value="Unassembled WGS sequence"/>
</dbReference>
<dbReference type="RefSeq" id="WP_377412841.1">
    <property type="nucleotide sequence ID" value="NZ_JBHSRS010000017.1"/>
</dbReference>